<dbReference type="OrthoDB" id="9810601at2"/>
<dbReference type="RefSeq" id="WP_135481026.1">
    <property type="nucleotide sequence ID" value="NZ_SRMF01000001.1"/>
</dbReference>
<keyword evidence="3 5" id="KW-1133">Transmembrane helix</keyword>
<evidence type="ECO:0000256" key="3">
    <source>
        <dbReference type="ARBA" id="ARBA00022989"/>
    </source>
</evidence>
<dbReference type="AlphaFoldDB" id="A0A4Z0WB58"/>
<proteinExistence type="predicted"/>
<evidence type="ECO:0000313" key="7">
    <source>
        <dbReference type="Proteomes" id="UP000297475"/>
    </source>
</evidence>
<feature type="transmembrane region" description="Helical" evidence="5">
    <location>
        <begin position="63"/>
        <end position="89"/>
    </location>
</feature>
<evidence type="ECO:0000256" key="5">
    <source>
        <dbReference type="SAM" id="Phobius"/>
    </source>
</evidence>
<evidence type="ECO:0000256" key="4">
    <source>
        <dbReference type="ARBA" id="ARBA00023136"/>
    </source>
</evidence>
<comment type="caution">
    <text evidence="6">The sequence shown here is derived from an EMBL/GenBank/DDBJ whole genome shotgun (WGS) entry which is preliminary data.</text>
</comment>
<reference evidence="6 7" key="1">
    <citation type="submission" date="2019-04" db="EMBL/GenBank/DDBJ databases">
        <title>Natronospirillum operosus gen. nov., sp. nov., a haloalkaliphilic satellite isolated from decaying biomass of laboratory culture of cyanobacterium Geitlerinema sp. and proposal of Natronospirillaceae fam. nov. and Saccharospirillaceae fam. nov.</title>
        <authorList>
            <person name="Kevbrin V."/>
            <person name="Boltyanskaya Y."/>
            <person name="Koziaeva V."/>
            <person name="Grouzdev D.S."/>
            <person name="Park M."/>
            <person name="Cho J."/>
        </authorList>
    </citation>
    <scope>NUCLEOTIDE SEQUENCE [LARGE SCALE GENOMIC DNA]</scope>
    <source>
        <strain evidence="6 7">G-116</strain>
    </source>
</reference>
<keyword evidence="7" id="KW-1185">Reference proteome</keyword>
<sequence>MVVVDWIILVVVVVSALISLKRGFVKELLSLASWVAALAIAVLFSERLAGLLTGLIATESWRLAAAFTILFILTLIVGAMVNHLIGELVRMTGLSGLDRTLGVVFGLLRGIIIVVALLAVARLFALDGTWQGSLLVPWLDPLVNWTGAYVHSASERVFDVRR</sequence>
<accession>A0A4Z0WB58</accession>
<feature type="transmembrane region" description="Helical" evidence="5">
    <location>
        <begin position="6"/>
        <end position="24"/>
    </location>
</feature>
<evidence type="ECO:0000256" key="2">
    <source>
        <dbReference type="ARBA" id="ARBA00022692"/>
    </source>
</evidence>
<dbReference type="GO" id="GO:0009403">
    <property type="term" value="P:toxin biosynthetic process"/>
    <property type="evidence" value="ECO:0007669"/>
    <property type="project" value="InterPro"/>
</dbReference>
<dbReference type="EMBL" id="SRMF01000001">
    <property type="protein sequence ID" value="TGG95392.1"/>
    <property type="molecule type" value="Genomic_DNA"/>
</dbReference>
<evidence type="ECO:0000256" key="1">
    <source>
        <dbReference type="ARBA" id="ARBA00004141"/>
    </source>
</evidence>
<dbReference type="PANTHER" id="PTHR36926:SF1">
    <property type="entry name" value="COLICIN V PRODUCTION PROTEIN"/>
    <property type="match status" value="1"/>
</dbReference>
<dbReference type="Proteomes" id="UP000297475">
    <property type="component" value="Unassembled WGS sequence"/>
</dbReference>
<dbReference type="InterPro" id="IPR052719">
    <property type="entry name" value="CvpA-like"/>
</dbReference>
<name>A0A4Z0WB58_9GAMM</name>
<protein>
    <submittedName>
        <fullName evidence="6">CvpA family protein</fullName>
    </submittedName>
</protein>
<evidence type="ECO:0000313" key="6">
    <source>
        <dbReference type="EMBL" id="TGG95392.1"/>
    </source>
</evidence>
<feature type="transmembrane region" description="Helical" evidence="5">
    <location>
        <begin position="101"/>
        <end position="125"/>
    </location>
</feature>
<keyword evidence="2 5" id="KW-0812">Transmembrane</keyword>
<dbReference type="InterPro" id="IPR003825">
    <property type="entry name" value="Colicin-V_CvpA"/>
</dbReference>
<feature type="transmembrane region" description="Helical" evidence="5">
    <location>
        <begin position="31"/>
        <end position="57"/>
    </location>
</feature>
<gene>
    <name evidence="6" type="ORF">E4656_02920</name>
</gene>
<dbReference type="GO" id="GO:0016020">
    <property type="term" value="C:membrane"/>
    <property type="evidence" value="ECO:0007669"/>
    <property type="project" value="UniProtKB-SubCell"/>
</dbReference>
<keyword evidence="4 5" id="KW-0472">Membrane</keyword>
<comment type="subcellular location">
    <subcellularLocation>
        <location evidence="1">Membrane</location>
        <topology evidence="1">Multi-pass membrane protein</topology>
    </subcellularLocation>
</comment>
<dbReference type="Pfam" id="PF02674">
    <property type="entry name" value="Colicin_V"/>
    <property type="match status" value="1"/>
</dbReference>
<dbReference type="PANTHER" id="PTHR36926">
    <property type="entry name" value="COLICIN V PRODUCTION PROTEIN"/>
    <property type="match status" value="1"/>
</dbReference>
<organism evidence="6 7">
    <name type="scientific">Natronospirillum operosum</name>
    <dbReference type="NCBI Taxonomy" id="2759953"/>
    <lineage>
        <taxon>Bacteria</taxon>
        <taxon>Pseudomonadati</taxon>
        <taxon>Pseudomonadota</taxon>
        <taxon>Gammaproteobacteria</taxon>
        <taxon>Oceanospirillales</taxon>
        <taxon>Natronospirillaceae</taxon>
        <taxon>Natronospirillum</taxon>
    </lineage>
</organism>